<evidence type="ECO:0000313" key="2">
    <source>
        <dbReference type="EMBL" id="HEH35391.1"/>
    </source>
</evidence>
<dbReference type="PANTHER" id="PTHR39323:SF1">
    <property type="entry name" value="BLR1149 PROTEIN"/>
    <property type="match status" value="1"/>
</dbReference>
<dbReference type="PANTHER" id="PTHR39323">
    <property type="entry name" value="BLR1149 PROTEIN"/>
    <property type="match status" value="1"/>
</dbReference>
<organism evidence="2">
    <name type="scientific">Archaeoglobus fulgidus</name>
    <dbReference type="NCBI Taxonomy" id="2234"/>
    <lineage>
        <taxon>Archaea</taxon>
        <taxon>Methanobacteriati</taxon>
        <taxon>Methanobacteriota</taxon>
        <taxon>Archaeoglobi</taxon>
        <taxon>Archaeoglobales</taxon>
        <taxon>Archaeoglobaceae</taxon>
        <taxon>Archaeoglobus</taxon>
    </lineage>
</organism>
<dbReference type="InterPro" id="IPR029052">
    <property type="entry name" value="Metallo-depent_PP-like"/>
</dbReference>
<name>A0A7J2TK09_ARCFL</name>
<reference evidence="2" key="1">
    <citation type="journal article" date="2020" name="mSystems">
        <title>Genome- and Community-Level Interaction Insights into Carbon Utilization and Element Cycling Functions of Hydrothermarchaeota in Hydrothermal Sediment.</title>
        <authorList>
            <person name="Zhou Z."/>
            <person name="Liu Y."/>
            <person name="Xu W."/>
            <person name="Pan J."/>
            <person name="Luo Z.H."/>
            <person name="Li M."/>
        </authorList>
    </citation>
    <scope>NUCLEOTIDE SEQUENCE [LARGE SCALE GENOMIC DNA]</scope>
    <source>
        <strain evidence="2">SpSt-26</strain>
    </source>
</reference>
<dbReference type="Pfam" id="PF00149">
    <property type="entry name" value="Metallophos"/>
    <property type="match status" value="1"/>
</dbReference>
<proteinExistence type="predicted"/>
<dbReference type="InterPro" id="IPR004376">
    <property type="entry name" value="Pesterase_MJ0037"/>
</dbReference>
<evidence type="ECO:0000259" key="1">
    <source>
        <dbReference type="Pfam" id="PF00149"/>
    </source>
</evidence>
<gene>
    <name evidence="2" type="ORF">ENP88_04440</name>
</gene>
<dbReference type="EMBL" id="DSLA01000070">
    <property type="protein sequence ID" value="HEH35391.1"/>
    <property type="molecule type" value="Genomic_DNA"/>
</dbReference>
<dbReference type="Gene3D" id="3.60.21.10">
    <property type="match status" value="1"/>
</dbReference>
<feature type="domain" description="Calcineurin-like phosphoesterase" evidence="1">
    <location>
        <begin position="14"/>
        <end position="104"/>
    </location>
</feature>
<dbReference type="SUPFAM" id="SSF56300">
    <property type="entry name" value="Metallo-dependent phosphatases"/>
    <property type="match status" value="1"/>
</dbReference>
<dbReference type="InterPro" id="IPR004843">
    <property type="entry name" value="Calcineurin-like_PHP"/>
</dbReference>
<dbReference type="NCBIfam" id="TIGR00024">
    <property type="entry name" value="SbcD_rel_arch"/>
    <property type="match status" value="1"/>
</dbReference>
<protein>
    <recommendedName>
        <fullName evidence="1">Calcineurin-like phosphoesterase domain-containing protein</fullName>
    </recommendedName>
</protein>
<dbReference type="GO" id="GO:0016787">
    <property type="term" value="F:hydrolase activity"/>
    <property type="evidence" value="ECO:0007669"/>
    <property type="project" value="InterPro"/>
</dbReference>
<accession>A0A7J2TK09</accession>
<dbReference type="AlphaFoldDB" id="A0A7J2TK09"/>
<comment type="caution">
    <text evidence="2">The sequence shown here is derived from an EMBL/GenBank/DDBJ whole genome shotgun (WGS) entry which is preliminary data.</text>
</comment>
<sequence>MRILGDAISIGKKAVIADLHFGLVPFYDKELLEKTLKLAERFQTLIIAGDIRHLGKRSPVQEFLDKISGIAETIVVRGNHDIGISGCRAVKIGKNSIFHGHAVPEDEFFEAKNFIFAHAHPSVFIPSEVGGIKERAFLSGYIKMDNEKKRVIVLPAFNELCSSTAVNLEKPAGFMFRRFDYSEWDAILTDGTVLSLKIISKK</sequence>